<dbReference type="OrthoDB" id="2087644at2"/>
<dbReference type="Proteomes" id="UP000236151">
    <property type="component" value="Unassembled WGS sequence"/>
</dbReference>
<dbReference type="RefSeq" id="WP_103083043.1">
    <property type="nucleotide sequence ID" value="NZ_CP021850.1"/>
</dbReference>
<dbReference type="EMBL" id="NIOJ01000073">
    <property type="protein sequence ID" value="PNT95180.1"/>
    <property type="molecule type" value="Genomic_DNA"/>
</dbReference>
<evidence type="ECO:0000313" key="1">
    <source>
        <dbReference type="EMBL" id="PNT95180.1"/>
    </source>
</evidence>
<keyword evidence="2" id="KW-1185">Reference proteome</keyword>
<evidence type="ECO:0000313" key="2">
    <source>
        <dbReference type="Proteomes" id="UP000236151"/>
    </source>
</evidence>
<organism evidence="1 2">
    <name type="scientific">Clostridium thermosuccinogenes</name>
    <dbReference type="NCBI Taxonomy" id="84032"/>
    <lineage>
        <taxon>Bacteria</taxon>
        <taxon>Bacillati</taxon>
        <taxon>Bacillota</taxon>
        <taxon>Clostridia</taxon>
        <taxon>Eubacteriales</taxon>
        <taxon>Clostridiaceae</taxon>
        <taxon>Clostridium</taxon>
    </lineage>
</organism>
<name>A0A2K2F8R9_9CLOT</name>
<comment type="caution">
    <text evidence="1">The sequence shown here is derived from an EMBL/GenBank/DDBJ whole genome shotgun (WGS) entry which is preliminary data.</text>
</comment>
<accession>A0A2K2F8R9</accession>
<dbReference type="AlphaFoldDB" id="A0A2K2F8R9"/>
<protein>
    <submittedName>
        <fullName evidence="1">Uncharacterized protein</fullName>
    </submittedName>
</protein>
<sequence>MGECICESCKNLKSVIDDENGESRFECEFGFPSDECIDCEADGCDLDCDHYEECDDEEEEEPVIVHCSRCGKELKKLMQDDEEGEIMCVDCFLKG</sequence>
<dbReference type="KEGG" id="cthd:CDO33_14165"/>
<reference evidence="1 2" key="1">
    <citation type="submission" date="2017-06" db="EMBL/GenBank/DDBJ databases">
        <title>Investigating the central metabolism of Clostridium thermosuccinogenes.</title>
        <authorList>
            <person name="Koendjbiharie J.G."/>
            <person name="van Kranenburg R."/>
        </authorList>
    </citation>
    <scope>NUCLEOTIDE SEQUENCE [LARGE SCALE GENOMIC DNA]</scope>
    <source>
        <strain evidence="1 2">DSM 5806</strain>
    </source>
</reference>
<proteinExistence type="predicted"/>
<gene>
    <name evidence="1" type="ORF">CDQ84_17550</name>
</gene>